<feature type="region of interest" description="Disordered" evidence="1">
    <location>
        <begin position="40"/>
        <end position="80"/>
    </location>
</feature>
<reference evidence="2" key="2">
    <citation type="submission" date="2020-11" db="EMBL/GenBank/DDBJ databases">
        <authorList>
            <person name="McCartney M.A."/>
            <person name="Auch B."/>
            <person name="Kono T."/>
            <person name="Mallez S."/>
            <person name="Becker A."/>
            <person name="Gohl D.M."/>
            <person name="Silverstein K.A.T."/>
            <person name="Koren S."/>
            <person name="Bechman K.B."/>
            <person name="Herman A."/>
            <person name="Abrahante J.E."/>
            <person name="Garbe J."/>
        </authorList>
    </citation>
    <scope>NUCLEOTIDE SEQUENCE</scope>
    <source>
        <strain evidence="2">Duluth1</strain>
        <tissue evidence="2">Whole animal</tissue>
    </source>
</reference>
<accession>A0A9D4I9H9</accession>
<feature type="compositionally biased region" description="Basic and acidic residues" evidence="1">
    <location>
        <begin position="40"/>
        <end position="58"/>
    </location>
</feature>
<sequence>MKLFVYESRERHLSFVPTPPRAPNRGSNREKCSIIHPRASRDNRSVIDRPRRPTDPIRSHHRLFPPTFSQTVRPRTKQESGKHAPLKLLFILL</sequence>
<keyword evidence="3" id="KW-1185">Reference proteome</keyword>
<dbReference type="AlphaFoldDB" id="A0A9D4I9H9"/>
<proteinExistence type="predicted"/>
<protein>
    <submittedName>
        <fullName evidence="2">Uncharacterized protein</fullName>
    </submittedName>
</protein>
<evidence type="ECO:0000313" key="3">
    <source>
        <dbReference type="Proteomes" id="UP000828390"/>
    </source>
</evidence>
<dbReference type="Proteomes" id="UP000828390">
    <property type="component" value="Unassembled WGS sequence"/>
</dbReference>
<comment type="caution">
    <text evidence="2">The sequence shown here is derived from an EMBL/GenBank/DDBJ whole genome shotgun (WGS) entry which is preliminary data.</text>
</comment>
<gene>
    <name evidence="2" type="ORF">DPMN_187945</name>
</gene>
<evidence type="ECO:0000256" key="1">
    <source>
        <dbReference type="SAM" id="MobiDB-lite"/>
    </source>
</evidence>
<dbReference type="EMBL" id="JAIWYP010000010">
    <property type="protein sequence ID" value="KAH3753310.1"/>
    <property type="molecule type" value="Genomic_DNA"/>
</dbReference>
<organism evidence="2 3">
    <name type="scientific">Dreissena polymorpha</name>
    <name type="common">Zebra mussel</name>
    <name type="synonym">Mytilus polymorpha</name>
    <dbReference type="NCBI Taxonomy" id="45954"/>
    <lineage>
        <taxon>Eukaryota</taxon>
        <taxon>Metazoa</taxon>
        <taxon>Spiralia</taxon>
        <taxon>Lophotrochozoa</taxon>
        <taxon>Mollusca</taxon>
        <taxon>Bivalvia</taxon>
        <taxon>Autobranchia</taxon>
        <taxon>Heteroconchia</taxon>
        <taxon>Euheterodonta</taxon>
        <taxon>Imparidentia</taxon>
        <taxon>Neoheterodontei</taxon>
        <taxon>Myida</taxon>
        <taxon>Dreissenoidea</taxon>
        <taxon>Dreissenidae</taxon>
        <taxon>Dreissena</taxon>
    </lineage>
</organism>
<name>A0A9D4I9H9_DREPO</name>
<evidence type="ECO:0000313" key="2">
    <source>
        <dbReference type="EMBL" id="KAH3753310.1"/>
    </source>
</evidence>
<reference evidence="2" key="1">
    <citation type="journal article" date="2019" name="bioRxiv">
        <title>The Genome of the Zebra Mussel, Dreissena polymorpha: A Resource for Invasive Species Research.</title>
        <authorList>
            <person name="McCartney M.A."/>
            <person name="Auch B."/>
            <person name="Kono T."/>
            <person name="Mallez S."/>
            <person name="Zhang Y."/>
            <person name="Obille A."/>
            <person name="Becker A."/>
            <person name="Abrahante J.E."/>
            <person name="Garbe J."/>
            <person name="Badalamenti J.P."/>
            <person name="Herman A."/>
            <person name="Mangelson H."/>
            <person name="Liachko I."/>
            <person name="Sullivan S."/>
            <person name="Sone E.D."/>
            <person name="Koren S."/>
            <person name="Silverstein K.A.T."/>
            <person name="Beckman K.B."/>
            <person name="Gohl D.M."/>
        </authorList>
    </citation>
    <scope>NUCLEOTIDE SEQUENCE</scope>
    <source>
        <strain evidence="2">Duluth1</strain>
        <tissue evidence="2">Whole animal</tissue>
    </source>
</reference>